<keyword evidence="3" id="KW-0328">Glycosyltransferase</keyword>
<evidence type="ECO:0000313" key="4">
    <source>
        <dbReference type="Proteomes" id="UP001597061"/>
    </source>
</evidence>
<evidence type="ECO:0000259" key="2">
    <source>
        <dbReference type="Pfam" id="PF00535"/>
    </source>
</evidence>
<dbReference type="SUPFAM" id="SSF53448">
    <property type="entry name" value="Nucleotide-diphospho-sugar transferases"/>
    <property type="match status" value="1"/>
</dbReference>
<comment type="caution">
    <text evidence="3">The sequence shown here is derived from an EMBL/GenBank/DDBJ whole genome shotgun (WGS) entry which is preliminary data.</text>
</comment>
<dbReference type="GO" id="GO:0016757">
    <property type="term" value="F:glycosyltransferase activity"/>
    <property type="evidence" value="ECO:0007669"/>
    <property type="project" value="UniProtKB-KW"/>
</dbReference>
<sequence>MKLSFLIVTKNRPDDLVFTLNKLKNFIDSSIHEVLVFIDGCSKTEAIIDEFNWVNWTISKESISASPARHILYKKAKGTIFIGLDDDAHPISTDFITTIVSEFDENQNLGIIAFQEIRGLFKSDVEALKRAKPSQSFFTNDFVGCGFAIKKDVYNLTNGFPVWMDIYGEESALAIEVLDLGFDIKYNSNIMVNHRVDVEKRKLQKRNYFRFERQLINSIKYYLIYYKYPSVKILKLLLHNFKKYALSDIRYFKLFFKALLIVFFQFFSILKFRKPVKKSTITKKVSLQLLSY</sequence>
<dbReference type="Pfam" id="PF00535">
    <property type="entry name" value="Glycos_transf_2"/>
    <property type="match status" value="1"/>
</dbReference>
<reference evidence="4" key="1">
    <citation type="journal article" date="2019" name="Int. J. Syst. Evol. Microbiol.">
        <title>The Global Catalogue of Microorganisms (GCM) 10K type strain sequencing project: providing services to taxonomists for standard genome sequencing and annotation.</title>
        <authorList>
            <consortium name="The Broad Institute Genomics Platform"/>
            <consortium name="The Broad Institute Genome Sequencing Center for Infectious Disease"/>
            <person name="Wu L."/>
            <person name="Ma J."/>
        </authorList>
    </citation>
    <scope>NUCLEOTIDE SEQUENCE [LARGE SCALE GENOMIC DNA]</scope>
    <source>
        <strain evidence="4">CCUG 62414</strain>
    </source>
</reference>
<keyword evidence="4" id="KW-1185">Reference proteome</keyword>
<keyword evidence="1" id="KW-0812">Transmembrane</keyword>
<evidence type="ECO:0000256" key="1">
    <source>
        <dbReference type="SAM" id="Phobius"/>
    </source>
</evidence>
<dbReference type="InterPro" id="IPR029044">
    <property type="entry name" value="Nucleotide-diphossugar_trans"/>
</dbReference>
<dbReference type="Proteomes" id="UP001597061">
    <property type="component" value="Unassembled WGS sequence"/>
</dbReference>
<protein>
    <submittedName>
        <fullName evidence="3">Glycosyltransferase family 2 protein</fullName>
        <ecNumber evidence="3">2.4.-.-</ecNumber>
    </submittedName>
</protein>
<dbReference type="CDD" id="cd00761">
    <property type="entry name" value="Glyco_tranf_GTA_type"/>
    <property type="match status" value="1"/>
</dbReference>
<dbReference type="Gene3D" id="3.90.550.10">
    <property type="entry name" value="Spore Coat Polysaccharide Biosynthesis Protein SpsA, Chain A"/>
    <property type="match status" value="1"/>
</dbReference>
<dbReference type="InterPro" id="IPR001173">
    <property type="entry name" value="Glyco_trans_2-like"/>
</dbReference>
<proteinExistence type="predicted"/>
<keyword evidence="1" id="KW-1133">Transmembrane helix</keyword>
<gene>
    <name evidence="3" type="ORF">ACFQ1R_05580</name>
</gene>
<accession>A0ABW3JGH8</accession>
<feature type="transmembrane region" description="Helical" evidence="1">
    <location>
        <begin position="251"/>
        <end position="270"/>
    </location>
</feature>
<name>A0ABW3JGH8_9FLAO</name>
<dbReference type="RefSeq" id="WP_379925135.1">
    <property type="nucleotide sequence ID" value="NZ_JBHTJI010000001.1"/>
</dbReference>
<organism evidence="3 4">
    <name type="scientific">Mariniflexile jejuense</name>
    <dbReference type="NCBI Taxonomy" id="1173582"/>
    <lineage>
        <taxon>Bacteria</taxon>
        <taxon>Pseudomonadati</taxon>
        <taxon>Bacteroidota</taxon>
        <taxon>Flavobacteriia</taxon>
        <taxon>Flavobacteriales</taxon>
        <taxon>Flavobacteriaceae</taxon>
        <taxon>Mariniflexile</taxon>
    </lineage>
</organism>
<dbReference type="EMBL" id="JBHTJI010000001">
    <property type="protein sequence ID" value="MFD0989557.1"/>
    <property type="molecule type" value="Genomic_DNA"/>
</dbReference>
<evidence type="ECO:0000313" key="3">
    <source>
        <dbReference type="EMBL" id="MFD0989557.1"/>
    </source>
</evidence>
<dbReference type="EC" id="2.4.-.-" evidence="3"/>
<keyword evidence="3" id="KW-0808">Transferase</keyword>
<feature type="domain" description="Glycosyltransferase 2-like" evidence="2">
    <location>
        <begin position="4"/>
        <end position="114"/>
    </location>
</feature>
<keyword evidence="1" id="KW-0472">Membrane</keyword>